<proteinExistence type="predicted"/>
<name>A0A812YIA3_9DINO</name>
<dbReference type="Proteomes" id="UP000601435">
    <property type="component" value="Unassembled WGS sequence"/>
</dbReference>
<feature type="non-terminal residue" evidence="2">
    <location>
        <position position="1"/>
    </location>
</feature>
<reference evidence="2" key="1">
    <citation type="submission" date="2021-02" db="EMBL/GenBank/DDBJ databases">
        <authorList>
            <person name="Dougan E. K."/>
            <person name="Rhodes N."/>
            <person name="Thang M."/>
            <person name="Chan C."/>
        </authorList>
    </citation>
    <scope>NUCLEOTIDE SEQUENCE</scope>
</reference>
<dbReference type="AlphaFoldDB" id="A0A812YIA3"/>
<keyword evidence="3" id="KW-1185">Reference proteome</keyword>
<sequence>VSRQLEHSLVVHLHDRHDEALAQATRRLASRLGRKRPNLSRILTQLVEAAPPPSPATPHESLHQPPRRAGLSSLLLPSVGARLPEPDQEQDDTAAVAAQRLDRALRRSGLVPAACPLADAAAMFDLDDVQVPMAFVLDDARSYMYPADGAE</sequence>
<evidence type="ECO:0000313" key="3">
    <source>
        <dbReference type="Proteomes" id="UP000601435"/>
    </source>
</evidence>
<comment type="caution">
    <text evidence="2">The sequence shown here is derived from an EMBL/GenBank/DDBJ whole genome shotgun (WGS) entry which is preliminary data.</text>
</comment>
<dbReference type="EMBL" id="CAJNJA010041664">
    <property type="protein sequence ID" value="CAE7776867.1"/>
    <property type="molecule type" value="Genomic_DNA"/>
</dbReference>
<gene>
    <name evidence="2" type="primary">RGLG2</name>
    <name evidence="2" type="ORF">SNEC2469_LOCUS22741</name>
</gene>
<feature type="region of interest" description="Disordered" evidence="1">
    <location>
        <begin position="48"/>
        <end position="71"/>
    </location>
</feature>
<organism evidence="2 3">
    <name type="scientific">Symbiodinium necroappetens</name>
    <dbReference type="NCBI Taxonomy" id="1628268"/>
    <lineage>
        <taxon>Eukaryota</taxon>
        <taxon>Sar</taxon>
        <taxon>Alveolata</taxon>
        <taxon>Dinophyceae</taxon>
        <taxon>Suessiales</taxon>
        <taxon>Symbiodiniaceae</taxon>
        <taxon>Symbiodinium</taxon>
    </lineage>
</organism>
<evidence type="ECO:0000313" key="2">
    <source>
        <dbReference type="EMBL" id="CAE7776867.1"/>
    </source>
</evidence>
<evidence type="ECO:0000256" key="1">
    <source>
        <dbReference type="SAM" id="MobiDB-lite"/>
    </source>
</evidence>
<accession>A0A812YIA3</accession>
<feature type="non-terminal residue" evidence="2">
    <location>
        <position position="151"/>
    </location>
</feature>
<protein>
    <submittedName>
        <fullName evidence="2">RGLG2 protein</fullName>
    </submittedName>
</protein>